<proteinExistence type="predicted"/>
<evidence type="ECO:0000313" key="2">
    <source>
        <dbReference type="Proteomes" id="UP000234681"/>
    </source>
</evidence>
<gene>
    <name evidence="1" type="ORF">rCG_44605</name>
</gene>
<dbReference type="AlphaFoldDB" id="A6I4U3"/>
<reference evidence="2" key="1">
    <citation type="submission" date="2005-09" db="EMBL/GenBank/DDBJ databases">
        <authorList>
            <person name="Mural R.J."/>
            <person name="Li P.W."/>
            <person name="Adams M.D."/>
            <person name="Amanatides P.G."/>
            <person name="Baden-Tillson H."/>
            <person name="Barnstead M."/>
            <person name="Chin S.H."/>
            <person name="Dew I."/>
            <person name="Evans C.A."/>
            <person name="Ferriera S."/>
            <person name="Flanigan M."/>
            <person name="Fosler C."/>
            <person name="Glodek A."/>
            <person name="Gu Z."/>
            <person name="Holt R.A."/>
            <person name="Jennings D."/>
            <person name="Kraft C.L."/>
            <person name="Lu F."/>
            <person name="Nguyen T."/>
            <person name="Nusskern D.R."/>
            <person name="Pfannkoch C.M."/>
            <person name="Sitter C."/>
            <person name="Sutton G.G."/>
            <person name="Venter J.C."/>
            <person name="Wang Z."/>
            <person name="Woodage T."/>
            <person name="Zheng X.H."/>
            <person name="Zhong F."/>
        </authorList>
    </citation>
    <scope>NUCLEOTIDE SEQUENCE [LARGE SCALE GENOMIC DNA]</scope>
    <source>
        <strain>BN</strain>
        <strain evidence="2">Sprague-Dawley</strain>
    </source>
</reference>
<name>A6I4U3_RAT</name>
<protein>
    <submittedName>
        <fullName evidence="1">RCG44605</fullName>
    </submittedName>
</protein>
<organism evidence="1 2">
    <name type="scientific">Rattus norvegicus</name>
    <name type="common">Rat</name>
    <dbReference type="NCBI Taxonomy" id="10116"/>
    <lineage>
        <taxon>Eukaryota</taxon>
        <taxon>Metazoa</taxon>
        <taxon>Chordata</taxon>
        <taxon>Craniata</taxon>
        <taxon>Vertebrata</taxon>
        <taxon>Euteleostomi</taxon>
        <taxon>Mammalia</taxon>
        <taxon>Eutheria</taxon>
        <taxon>Euarchontoglires</taxon>
        <taxon>Glires</taxon>
        <taxon>Rodentia</taxon>
        <taxon>Myomorpha</taxon>
        <taxon>Muroidea</taxon>
        <taxon>Muridae</taxon>
        <taxon>Murinae</taxon>
        <taxon>Rattus</taxon>
    </lineage>
</organism>
<evidence type="ECO:0000313" key="1">
    <source>
        <dbReference type="EMBL" id="EDM10056.1"/>
    </source>
</evidence>
<dbReference type="Proteomes" id="UP000234681">
    <property type="component" value="Chromosome 2"/>
</dbReference>
<accession>A6I4U3</accession>
<sequence>MNKILKITAHFLLIGTPSSFPSSFSLSPSPSPTRPTYERFFLYPGGLTL</sequence>
<dbReference type="EMBL" id="CH473955">
    <property type="protein sequence ID" value="EDM10056.1"/>
    <property type="molecule type" value="Genomic_DNA"/>
</dbReference>